<dbReference type="AlphaFoldDB" id="A0A0F4J5K1"/>
<keyword evidence="2" id="KW-1185">Reference proteome</keyword>
<dbReference type="PATRIC" id="fig|68223.7.peg.511"/>
<gene>
    <name evidence="1" type="ORF">VR44_22885</name>
</gene>
<protein>
    <recommendedName>
        <fullName evidence="3">IrrE N-terminal-like domain-containing protein</fullName>
    </recommendedName>
</protein>
<dbReference type="EMBL" id="JZWV01000641">
    <property type="protein sequence ID" value="KJY29465.1"/>
    <property type="molecule type" value="Genomic_DNA"/>
</dbReference>
<accession>A0A0F4J5K1</accession>
<evidence type="ECO:0000313" key="2">
    <source>
        <dbReference type="Proteomes" id="UP000033551"/>
    </source>
</evidence>
<proteinExistence type="predicted"/>
<sequence length="184" mass="20255">MGARGPGRTPLERRCEERLRELALPARRKMTIEEVCEHVGARRGRPLLVLPTALPTGSPHGLWVATDRNDYVFLEERLAPIHQHQVVLHEIGHLVCDHDTSPVLAAEVSRLLLPSLDPGLVRRVLGRGHTDSEAEIEAELVGSLIGRRLSSWTVCRDRPVPPEAHELVARLAVLGPPGHPGAED</sequence>
<reference evidence="1 2" key="1">
    <citation type="submission" date="2015-02" db="EMBL/GenBank/DDBJ databases">
        <authorList>
            <person name="Ju K.-S."/>
            <person name="Doroghazi J.R."/>
            <person name="Metcalf W."/>
        </authorList>
    </citation>
    <scope>NUCLEOTIDE SEQUENCE [LARGE SCALE GENOMIC DNA]</scope>
    <source>
        <strain evidence="1 2">NRRL ISP-5550</strain>
    </source>
</reference>
<comment type="caution">
    <text evidence="1">The sequence shown here is derived from an EMBL/GenBank/DDBJ whole genome shotgun (WGS) entry which is preliminary data.</text>
</comment>
<name>A0A0F4J5K1_9ACTN</name>
<evidence type="ECO:0008006" key="3">
    <source>
        <dbReference type="Google" id="ProtNLM"/>
    </source>
</evidence>
<evidence type="ECO:0000313" key="1">
    <source>
        <dbReference type="EMBL" id="KJY29465.1"/>
    </source>
</evidence>
<dbReference type="Proteomes" id="UP000033551">
    <property type="component" value="Unassembled WGS sequence"/>
</dbReference>
<organism evidence="1 2">
    <name type="scientific">Streptomyces katrae</name>
    <dbReference type="NCBI Taxonomy" id="68223"/>
    <lineage>
        <taxon>Bacteria</taxon>
        <taxon>Bacillati</taxon>
        <taxon>Actinomycetota</taxon>
        <taxon>Actinomycetes</taxon>
        <taxon>Kitasatosporales</taxon>
        <taxon>Streptomycetaceae</taxon>
        <taxon>Streptomyces</taxon>
    </lineage>
</organism>